<evidence type="ECO:0008006" key="4">
    <source>
        <dbReference type="Google" id="ProtNLM"/>
    </source>
</evidence>
<protein>
    <recommendedName>
        <fullName evidence="4">Mitochondrial ribosomal protein subunit L20</fullName>
    </recommendedName>
</protein>
<reference evidence="2 3" key="1">
    <citation type="journal article" date="2019" name="Nat. Ecol. Evol.">
        <title>Megaphylogeny resolves global patterns of mushroom evolution.</title>
        <authorList>
            <person name="Varga T."/>
            <person name="Krizsan K."/>
            <person name="Foldi C."/>
            <person name="Dima B."/>
            <person name="Sanchez-Garcia M."/>
            <person name="Sanchez-Ramirez S."/>
            <person name="Szollosi G.J."/>
            <person name="Szarkandi J.G."/>
            <person name="Papp V."/>
            <person name="Albert L."/>
            <person name="Andreopoulos W."/>
            <person name="Angelini C."/>
            <person name="Antonin V."/>
            <person name="Barry K.W."/>
            <person name="Bougher N.L."/>
            <person name="Buchanan P."/>
            <person name="Buyck B."/>
            <person name="Bense V."/>
            <person name="Catcheside P."/>
            <person name="Chovatia M."/>
            <person name="Cooper J."/>
            <person name="Damon W."/>
            <person name="Desjardin D."/>
            <person name="Finy P."/>
            <person name="Geml J."/>
            <person name="Haridas S."/>
            <person name="Hughes K."/>
            <person name="Justo A."/>
            <person name="Karasinski D."/>
            <person name="Kautmanova I."/>
            <person name="Kiss B."/>
            <person name="Kocsube S."/>
            <person name="Kotiranta H."/>
            <person name="LaButti K.M."/>
            <person name="Lechner B.E."/>
            <person name="Liimatainen K."/>
            <person name="Lipzen A."/>
            <person name="Lukacs Z."/>
            <person name="Mihaltcheva S."/>
            <person name="Morgado L.N."/>
            <person name="Niskanen T."/>
            <person name="Noordeloos M.E."/>
            <person name="Ohm R.A."/>
            <person name="Ortiz-Santana B."/>
            <person name="Ovrebo C."/>
            <person name="Racz N."/>
            <person name="Riley R."/>
            <person name="Savchenko A."/>
            <person name="Shiryaev A."/>
            <person name="Soop K."/>
            <person name="Spirin V."/>
            <person name="Szebenyi C."/>
            <person name="Tomsovsky M."/>
            <person name="Tulloss R.E."/>
            <person name="Uehling J."/>
            <person name="Grigoriev I.V."/>
            <person name="Vagvolgyi C."/>
            <person name="Papp T."/>
            <person name="Martin F.M."/>
            <person name="Miettinen O."/>
            <person name="Hibbett D.S."/>
            <person name="Nagy L.G."/>
        </authorList>
    </citation>
    <scope>NUCLEOTIDE SEQUENCE [LARGE SCALE GENOMIC DNA]</scope>
    <source>
        <strain evidence="2 3">FP101781</strain>
    </source>
</reference>
<feature type="region of interest" description="Disordered" evidence="1">
    <location>
        <begin position="18"/>
        <end position="48"/>
    </location>
</feature>
<dbReference type="STRING" id="71717.A0A4Y7U247"/>
<dbReference type="InterPro" id="IPR024388">
    <property type="entry name" value="Ribosomal_mL58"/>
</dbReference>
<dbReference type="GO" id="GO:0005762">
    <property type="term" value="C:mitochondrial large ribosomal subunit"/>
    <property type="evidence" value="ECO:0007669"/>
    <property type="project" value="TreeGrafter"/>
</dbReference>
<sequence>MFNLSRKVAPIPAFVRAYAPKYPRPRPGTSERPPLKHRDALLSSPNATVTKLEDEGLTFVHRPPPSAAAPESTTDLPASPLLQKWPVRSTPPRASLPPLLPTDLKASQPKELKELTEEDIAKMKELRASDPETYSLRKLAAMFGCTKMYVAQNARIRTSQKTALWKKRDAEHEKYRERWSERHTLVKAVRAKRRELW</sequence>
<evidence type="ECO:0000256" key="1">
    <source>
        <dbReference type="SAM" id="MobiDB-lite"/>
    </source>
</evidence>
<dbReference type="OrthoDB" id="6021263at2759"/>
<proteinExistence type="predicted"/>
<feature type="region of interest" description="Disordered" evidence="1">
    <location>
        <begin position="59"/>
        <end position="78"/>
    </location>
</feature>
<gene>
    <name evidence="2" type="ORF">FA13DRAFT_1724122</name>
</gene>
<organism evidence="2 3">
    <name type="scientific">Coprinellus micaceus</name>
    <name type="common">Glistening ink-cap mushroom</name>
    <name type="synonym">Coprinus micaceus</name>
    <dbReference type="NCBI Taxonomy" id="71717"/>
    <lineage>
        <taxon>Eukaryota</taxon>
        <taxon>Fungi</taxon>
        <taxon>Dikarya</taxon>
        <taxon>Basidiomycota</taxon>
        <taxon>Agaricomycotina</taxon>
        <taxon>Agaricomycetes</taxon>
        <taxon>Agaricomycetidae</taxon>
        <taxon>Agaricales</taxon>
        <taxon>Agaricineae</taxon>
        <taxon>Psathyrellaceae</taxon>
        <taxon>Coprinellus</taxon>
    </lineage>
</organism>
<dbReference type="EMBL" id="QPFP01000001">
    <property type="protein sequence ID" value="TEB39909.1"/>
    <property type="molecule type" value="Genomic_DNA"/>
</dbReference>
<accession>A0A4Y7U247</accession>
<dbReference type="PANTHER" id="PTHR28266:SF1">
    <property type="entry name" value="LARGE RIBOSOMAL SUBUNIT PROTEIN ML58"/>
    <property type="match status" value="1"/>
</dbReference>
<keyword evidence="3" id="KW-1185">Reference proteome</keyword>
<evidence type="ECO:0000313" key="2">
    <source>
        <dbReference type="EMBL" id="TEB39909.1"/>
    </source>
</evidence>
<comment type="caution">
    <text evidence="2">The sequence shown here is derived from an EMBL/GenBank/DDBJ whole genome shotgun (WGS) entry which is preliminary data.</text>
</comment>
<evidence type="ECO:0000313" key="3">
    <source>
        <dbReference type="Proteomes" id="UP000298030"/>
    </source>
</evidence>
<name>A0A4Y7U247_COPMI</name>
<dbReference type="GO" id="GO:0003735">
    <property type="term" value="F:structural constituent of ribosome"/>
    <property type="evidence" value="ECO:0007669"/>
    <property type="project" value="TreeGrafter"/>
</dbReference>
<dbReference type="AlphaFoldDB" id="A0A4Y7U247"/>
<dbReference type="PANTHER" id="PTHR28266">
    <property type="entry name" value="54S RIBOSOMAL PROTEIN L20, MITOCHONDRIAL"/>
    <property type="match status" value="1"/>
</dbReference>
<dbReference type="Proteomes" id="UP000298030">
    <property type="component" value="Unassembled WGS sequence"/>
</dbReference>
<dbReference type="Pfam" id="PF12824">
    <property type="entry name" value="MRP-L20"/>
    <property type="match status" value="1"/>
</dbReference>